<accession>A0A5J4KN31</accession>
<keyword evidence="2" id="KW-1185">Reference proteome</keyword>
<reference evidence="1 2" key="1">
    <citation type="submission" date="2019-10" db="EMBL/GenBank/DDBJ databases">
        <title>Dictyobacter vulcani sp. nov., within the class Ktedonobacteria, isolated from soil of volcanic Mt. Zao.</title>
        <authorList>
            <person name="Zheng Y."/>
            <person name="Wang C.M."/>
            <person name="Sakai Y."/>
            <person name="Abe K."/>
            <person name="Yokota A."/>
            <person name="Yabe S."/>
        </authorList>
    </citation>
    <scope>NUCLEOTIDE SEQUENCE [LARGE SCALE GENOMIC DNA]</scope>
    <source>
        <strain evidence="1 2">W12</strain>
    </source>
</reference>
<name>A0A5J4KN31_9CHLR</name>
<sequence>MTSTTNRDYKPSLDALTRFREEITIARRKTGHLQKELADALGIDAQVLSRKLHGAKRSLLTHAEVKQIIKVLADWDGITTRAEAGKLLKLMGLKAESFSELDWKSPPLDKLEIASPHTQSPRIVSPGQ</sequence>
<evidence type="ECO:0000313" key="1">
    <source>
        <dbReference type="EMBL" id="GER90734.1"/>
    </source>
</evidence>
<proteinExistence type="predicted"/>
<dbReference type="EMBL" id="BKZW01000002">
    <property type="protein sequence ID" value="GER90734.1"/>
    <property type="molecule type" value="Genomic_DNA"/>
</dbReference>
<protein>
    <submittedName>
        <fullName evidence="1">Uncharacterized protein</fullName>
    </submittedName>
</protein>
<dbReference type="AlphaFoldDB" id="A0A5J4KN31"/>
<dbReference type="SUPFAM" id="SSF47413">
    <property type="entry name" value="lambda repressor-like DNA-binding domains"/>
    <property type="match status" value="1"/>
</dbReference>
<evidence type="ECO:0000313" key="2">
    <source>
        <dbReference type="Proteomes" id="UP000326912"/>
    </source>
</evidence>
<dbReference type="GO" id="GO:0003677">
    <property type="term" value="F:DNA binding"/>
    <property type="evidence" value="ECO:0007669"/>
    <property type="project" value="InterPro"/>
</dbReference>
<gene>
    <name evidence="1" type="ORF">KDW_48960</name>
</gene>
<dbReference type="Proteomes" id="UP000326912">
    <property type="component" value="Unassembled WGS sequence"/>
</dbReference>
<comment type="caution">
    <text evidence="1">The sequence shown here is derived from an EMBL/GenBank/DDBJ whole genome shotgun (WGS) entry which is preliminary data.</text>
</comment>
<organism evidence="1 2">
    <name type="scientific">Dictyobacter vulcani</name>
    <dbReference type="NCBI Taxonomy" id="2607529"/>
    <lineage>
        <taxon>Bacteria</taxon>
        <taxon>Bacillati</taxon>
        <taxon>Chloroflexota</taxon>
        <taxon>Ktedonobacteria</taxon>
        <taxon>Ktedonobacterales</taxon>
        <taxon>Dictyobacteraceae</taxon>
        <taxon>Dictyobacter</taxon>
    </lineage>
</organism>
<dbReference type="RefSeq" id="WP_151758434.1">
    <property type="nucleotide sequence ID" value="NZ_BKZW01000002.1"/>
</dbReference>
<dbReference type="InterPro" id="IPR010982">
    <property type="entry name" value="Lambda_DNA-bd_dom_sf"/>
</dbReference>